<evidence type="ECO:0000313" key="2">
    <source>
        <dbReference type="Proteomes" id="UP001177021"/>
    </source>
</evidence>
<reference evidence="1" key="1">
    <citation type="submission" date="2023-10" db="EMBL/GenBank/DDBJ databases">
        <authorList>
            <person name="Rodriguez Cubillos JULIANA M."/>
            <person name="De Vega J."/>
        </authorList>
    </citation>
    <scope>NUCLEOTIDE SEQUENCE</scope>
</reference>
<comment type="caution">
    <text evidence="1">The sequence shown here is derived from an EMBL/GenBank/DDBJ whole genome shotgun (WGS) entry which is preliminary data.</text>
</comment>
<evidence type="ECO:0000313" key="1">
    <source>
        <dbReference type="EMBL" id="CAJ2663041.1"/>
    </source>
</evidence>
<accession>A0ACB0L137</accession>
<name>A0ACB0L137_TRIPR</name>
<gene>
    <name evidence="1" type="ORF">MILVUS5_LOCUS28544</name>
</gene>
<keyword evidence="2" id="KW-1185">Reference proteome</keyword>
<proteinExistence type="predicted"/>
<organism evidence="1 2">
    <name type="scientific">Trifolium pratense</name>
    <name type="common">Red clover</name>
    <dbReference type="NCBI Taxonomy" id="57577"/>
    <lineage>
        <taxon>Eukaryota</taxon>
        <taxon>Viridiplantae</taxon>
        <taxon>Streptophyta</taxon>
        <taxon>Embryophyta</taxon>
        <taxon>Tracheophyta</taxon>
        <taxon>Spermatophyta</taxon>
        <taxon>Magnoliopsida</taxon>
        <taxon>eudicotyledons</taxon>
        <taxon>Gunneridae</taxon>
        <taxon>Pentapetalae</taxon>
        <taxon>rosids</taxon>
        <taxon>fabids</taxon>
        <taxon>Fabales</taxon>
        <taxon>Fabaceae</taxon>
        <taxon>Papilionoideae</taxon>
        <taxon>50 kb inversion clade</taxon>
        <taxon>NPAAA clade</taxon>
        <taxon>Hologalegina</taxon>
        <taxon>IRL clade</taxon>
        <taxon>Trifolieae</taxon>
        <taxon>Trifolium</taxon>
    </lineage>
</organism>
<dbReference type="Proteomes" id="UP001177021">
    <property type="component" value="Unassembled WGS sequence"/>
</dbReference>
<protein>
    <submittedName>
        <fullName evidence="1">Uncharacterized protein</fullName>
    </submittedName>
</protein>
<sequence length="149" mass="16606">MQHTFNTSATSSSSIKDFTVLKHFKVEIHHPDALVIKEVLWNPPLPNWIKCHIDGASKGNSGVSSCAGVFRNSASDYLCCFVEPLGVATCYYAELCGAMRALELAHQKNWKNIWIESDSAFVALALRNHEMHRNFGSLDSNLLDAIRNL</sequence>
<dbReference type="EMBL" id="CASHSV030000409">
    <property type="protein sequence ID" value="CAJ2663041.1"/>
    <property type="molecule type" value="Genomic_DNA"/>
</dbReference>